<keyword evidence="1" id="KW-0472">Membrane</keyword>
<evidence type="ECO:0000256" key="1">
    <source>
        <dbReference type="SAM" id="Phobius"/>
    </source>
</evidence>
<dbReference type="SMART" id="SM00267">
    <property type="entry name" value="GGDEF"/>
    <property type="match status" value="1"/>
</dbReference>
<evidence type="ECO:0000313" key="5">
    <source>
        <dbReference type="Proteomes" id="UP001183643"/>
    </source>
</evidence>
<evidence type="ECO:0000313" key="4">
    <source>
        <dbReference type="EMBL" id="MDR7273939.1"/>
    </source>
</evidence>
<dbReference type="PANTHER" id="PTHR44757:SF2">
    <property type="entry name" value="BIOFILM ARCHITECTURE MAINTENANCE PROTEIN MBAA"/>
    <property type="match status" value="1"/>
</dbReference>
<dbReference type="AlphaFoldDB" id="A0AAE3YK89"/>
<dbReference type="InterPro" id="IPR035919">
    <property type="entry name" value="EAL_sf"/>
</dbReference>
<dbReference type="Gene3D" id="3.30.70.270">
    <property type="match status" value="1"/>
</dbReference>
<dbReference type="PROSITE" id="PS50883">
    <property type="entry name" value="EAL"/>
    <property type="match status" value="1"/>
</dbReference>
<dbReference type="PROSITE" id="PS50887">
    <property type="entry name" value="GGDEF"/>
    <property type="match status" value="1"/>
</dbReference>
<name>A0AAE3YK89_9ACTN</name>
<proteinExistence type="predicted"/>
<keyword evidence="1" id="KW-1133">Transmembrane helix</keyword>
<evidence type="ECO:0000259" key="2">
    <source>
        <dbReference type="PROSITE" id="PS50883"/>
    </source>
</evidence>
<dbReference type="InterPro" id="IPR000160">
    <property type="entry name" value="GGDEF_dom"/>
</dbReference>
<dbReference type="InterPro" id="IPR001633">
    <property type="entry name" value="EAL_dom"/>
</dbReference>
<dbReference type="InterPro" id="IPR052155">
    <property type="entry name" value="Biofilm_reg_signaling"/>
</dbReference>
<protein>
    <submittedName>
        <fullName evidence="4">Diguanylate cyclase (GGDEF)-like protein</fullName>
    </submittedName>
</protein>
<dbReference type="SMART" id="SM00052">
    <property type="entry name" value="EAL"/>
    <property type="match status" value="1"/>
</dbReference>
<gene>
    <name evidence="4" type="ORF">J2S41_000717</name>
</gene>
<feature type="transmembrane region" description="Helical" evidence="1">
    <location>
        <begin position="287"/>
        <end position="311"/>
    </location>
</feature>
<feature type="transmembrane region" description="Helical" evidence="1">
    <location>
        <begin position="323"/>
        <end position="346"/>
    </location>
</feature>
<reference evidence="4" key="1">
    <citation type="submission" date="2023-07" db="EMBL/GenBank/DDBJ databases">
        <title>Sequencing the genomes of 1000 actinobacteria strains.</title>
        <authorList>
            <person name="Klenk H.-P."/>
        </authorList>
    </citation>
    <scope>NUCLEOTIDE SEQUENCE</scope>
    <source>
        <strain evidence="4">DSM 44707</strain>
    </source>
</reference>
<feature type="transmembrane region" description="Helical" evidence="1">
    <location>
        <begin position="153"/>
        <end position="176"/>
    </location>
</feature>
<dbReference type="NCBIfam" id="TIGR00254">
    <property type="entry name" value="GGDEF"/>
    <property type="match status" value="1"/>
</dbReference>
<keyword evidence="5" id="KW-1185">Reference proteome</keyword>
<keyword evidence="1" id="KW-0812">Transmembrane</keyword>
<dbReference type="EMBL" id="JAVDYB010000001">
    <property type="protein sequence ID" value="MDR7273939.1"/>
    <property type="molecule type" value="Genomic_DNA"/>
</dbReference>
<feature type="domain" description="EAL" evidence="2">
    <location>
        <begin position="530"/>
        <end position="778"/>
    </location>
</feature>
<comment type="caution">
    <text evidence="4">The sequence shown here is derived from an EMBL/GenBank/DDBJ whole genome shotgun (WGS) entry which is preliminary data.</text>
</comment>
<dbReference type="Gene3D" id="3.20.20.450">
    <property type="entry name" value="EAL domain"/>
    <property type="match status" value="1"/>
</dbReference>
<feature type="transmembrane region" description="Helical" evidence="1">
    <location>
        <begin position="224"/>
        <end position="245"/>
    </location>
</feature>
<dbReference type="CDD" id="cd01949">
    <property type="entry name" value="GGDEF"/>
    <property type="match status" value="1"/>
</dbReference>
<dbReference type="SUPFAM" id="SSF141868">
    <property type="entry name" value="EAL domain-like"/>
    <property type="match status" value="1"/>
</dbReference>
<dbReference type="Pfam" id="PF00990">
    <property type="entry name" value="GGDEF"/>
    <property type="match status" value="1"/>
</dbReference>
<organism evidence="4 5">
    <name type="scientific">Catenuloplanes atrovinosus</name>
    <dbReference type="NCBI Taxonomy" id="137266"/>
    <lineage>
        <taxon>Bacteria</taxon>
        <taxon>Bacillati</taxon>
        <taxon>Actinomycetota</taxon>
        <taxon>Actinomycetes</taxon>
        <taxon>Micromonosporales</taxon>
        <taxon>Micromonosporaceae</taxon>
        <taxon>Catenuloplanes</taxon>
    </lineage>
</organism>
<feature type="transmembrane region" description="Helical" evidence="1">
    <location>
        <begin position="122"/>
        <end position="141"/>
    </location>
</feature>
<feature type="transmembrane region" description="Helical" evidence="1">
    <location>
        <begin position="24"/>
        <end position="46"/>
    </location>
</feature>
<dbReference type="RefSeq" id="WP_310363005.1">
    <property type="nucleotide sequence ID" value="NZ_JAVDYB010000001.1"/>
</dbReference>
<dbReference type="PANTHER" id="PTHR44757">
    <property type="entry name" value="DIGUANYLATE CYCLASE DGCP"/>
    <property type="match status" value="1"/>
</dbReference>
<feature type="domain" description="GGDEF" evidence="3">
    <location>
        <begin position="390"/>
        <end position="523"/>
    </location>
</feature>
<dbReference type="Proteomes" id="UP001183643">
    <property type="component" value="Unassembled WGS sequence"/>
</dbReference>
<dbReference type="InterPro" id="IPR029787">
    <property type="entry name" value="Nucleotide_cyclase"/>
</dbReference>
<feature type="transmembrane region" description="Helical" evidence="1">
    <location>
        <begin position="58"/>
        <end position="76"/>
    </location>
</feature>
<dbReference type="SUPFAM" id="SSF55073">
    <property type="entry name" value="Nucleotide cyclase"/>
    <property type="match status" value="1"/>
</dbReference>
<evidence type="ECO:0000259" key="3">
    <source>
        <dbReference type="PROSITE" id="PS50887"/>
    </source>
</evidence>
<feature type="transmembrane region" description="Helical" evidence="1">
    <location>
        <begin position="88"/>
        <end position="110"/>
    </location>
</feature>
<dbReference type="InterPro" id="IPR043128">
    <property type="entry name" value="Rev_trsase/Diguanyl_cyclase"/>
</dbReference>
<dbReference type="CDD" id="cd01948">
    <property type="entry name" value="EAL"/>
    <property type="match status" value="1"/>
</dbReference>
<feature type="transmembrane region" description="Helical" evidence="1">
    <location>
        <begin position="188"/>
        <end position="212"/>
    </location>
</feature>
<dbReference type="Pfam" id="PF00563">
    <property type="entry name" value="EAL"/>
    <property type="match status" value="1"/>
</dbReference>
<sequence>MTSTRLATAMLPLGDAPARPRTRFAAVAAVTLLAVALVVAVSTSGVVTGRAGVALDNLAQLTAGIAAAVCCLVTARGTSGAGRAWRRLIGAGMVGWALGQLIWTVYQLFGTDYLPGPAPAELGYMALPVFALWALLTVAAVSPRRVLNPSRRAHVVTMLDVVIVLGSVVMLSWAPIRAVLQAGEGPPGALVAAVAHLVMDALLAVLLALLLAVRQPPRALRPPLLLLGGGLLALAVSDGFYAYLVSTGAERMSPLHSAGWVLGPALVALASLAPAPEEPPSADTDGLDPVFLLLPVLPVVATGVTLAIRTLVGHPLTWPEVALGWLGLLLVIVRQMVTIVDNRALLLSVAEARRRLAHQATHDPLTGLANRELFGRRLSAAVDAHREEGRPIALLFVDLDDFKFVNDSFGHAAGDRMLQEIAARLQRCVRRDDLVARLGGDEFAVLLEADHVAPGLVGERILAALREPVLVDGKPVTVAASVGVVAPEPYDIGLTGDALLRRADAAMYAGKRRGKNILVRYAGTRDGGGDADLPGLLAEALAAEPASSGFAVHYQPIVDLHGGAVLAVEALARWTHPDLGVIGPDVFVAVAERAGLVAALDDFVLDTAARDARALAELHGRDVAVHVNVSAGRLGRPELEIAVADALRRHGLAPERLILEITETRRIADLGAAVAAAGRLQRMGVRLALDDFGTGFNSLAQLHALPVSIVKLDATLTTADERSRALVRSVLAICRDLGASVIAEGIEAAPQADALAALGCPLGQGYLYGAPVPLERAA</sequence>
<dbReference type="FunFam" id="3.30.70.270:FF:000001">
    <property type="entry name" value="Diguanylate cyclase domain protein"/>
    <property type="match status" value="1"/>
</dbReference>
<accession>A0AAE3YK89</accession>